<dbReference type="InterPro" id="IPR035398">
    <property type="entry name" value="Bac_rhamnosid_C"/>
</dbReference>
<dbReference type="PANTHER" id="PTHR33307:SF6">
    <property type="entry name" value="ALPHA-RHAMNOSIDASE (EUROFUNG)-RELATED"/>
    <property type="match status" value="1"/>
</dbReference>
<dbReference type="InterPro" id="IPR016007">
    <property type="entry name" value="Alpha_rhamnosid"/>
</dbReference>
<dbReference type="EMBL" id="CP091139">
    <property type="protein sequence ID" value="UUT36160.1"/>
    <property type="molecule type" value="Genomic_DNA"/>
</dbReference>
<dbReference type="Proteomes" id="UP001054811">
    <property type="component" value="Chromosome"/>
</dbReference>
<evidence type="ECO:0000313" key="3">
    <source>
        <dbReference type="EMBL" id="UUT36160.1"/>
    </source>
</evidence>
<organism evidence="3 4">
    <name type="scientific">Microbacterium elymi</name>
    <dbReference type="NCBI Taxonomy" id="2909587"/>
    <lineage>
        <taxon>Bacteria</taxon>
        <taxon>Bacillati</taxon>
        <taxon>Actinomycetota</taxon>
        <taxon>Actinomycetes</taxon>
        <taxon>Micrococcales</taxon>
        <taxon>Microbacteriaceae</taxon>
        <taxon>Microbacterium</taxon>
    </lineage>
</organism>
<proteinExistence type="predicted"/>
<name>A0ABY5NLY7_9MICO</name>
<accession>A0ABY5NLY7</accession>
<gene>
    <name evidence="3" type="ORF">L2X98_24195</name>
</gene>
<sequence length="72" mass="7388">MLVAPQPGGDITSAETSLQTPHGRASVSWQIDAGILQAVVIVPDGATAVVRMPGVDERRVAAGTYEFAQAVG</sequence>
<reference evidence="3" key="1">
    <citation type="submission" date="2022-01" db="EMBL/GenBank/DDBJ databases">
        <title>Microbacterium eymi and Microbacterium rhizovicinus sp. nov., isolated from the rhizospheric soil of Elymus tsukushiensis, a plant native to the Dokdo Islands, Republic of Korea.</title>
        <authorList>
            <person name="Hwang Y.J."/>
        </authorList>
    </citation>
    <scope>NUCLEOTIDE SEQUENCE</scope>
    <source>
        <strain evidence="3">KUDC0405</strain>
    </source>
</reference>
<dbReference type="Gene3D" id="2.60.420.10">
    <property type="entry name" value="Maltose phosphorylase, domain 3"/>
    <property type="match status" value="1"/>
</dbReference>
<dbReference type="PANTHER" id="PTHR33307">
    <property type="entry name" value="ALPHA-RHAMNOSIDASE (EUROFUNG)"/>
    <property type="match status" value="1"/>
</dbReference>
<evidence type="ECO:0000259" key="2">
    <source>
        <dbReference type="Pfam" id="PF17390"/>
    </source>
</evidence>
<evidence type="ECO:0000256" key="1">
    <source>
        <dbReference type="SAM" id="MobiDB-lite"/>
    </source>
</evidence>
<dbReference type="RefSeq" id="WP_259612809.1">
    <property type="nucleotide sequence ID" value="NZ_CP091139.2"/>
</dbReference>
<keyword evidence="4" id="KW-1185">Reference proteome</keyword>
<feature type="region of interest" description="Disordered" evidence="1">
    <location>
        <begin position="1"/>
        <end position="23"/>
    </location>
</feature>
<evidence type="ECO:0000313" key="4">
    <source>
        <dbReference type="Proteomes" id="UP001054811"/>
    </source>
</evidence>
<feature type="domain" description="Alpha-L-rhamnosidase C-terminal" evidence="2">
    <location>
        <begin position="2"/>
        <end position="61"/>
    </location>
</feature>
<protein>
    <recommendedName>
        <fullName evidence="2">Alpha-L-rhamnosidase C-terminal domain-containing protein</fullName>
    </recommendedName>
</protein>
<dbReference type="Pfam" id="PF17390">
    <property type="entry name" value="Bac_rhamnosid_C"/>
    <property type="match status" value="1"/>
</dbReference>